<sequence length="58" mass="6122">MPTTGYHRYQGTVGGRPLTIGPNQYDSTQTVCAGVYYYGAAQLDLLNAARFAGGLHGA</sequence>
<comment type="caution">
    <text evidence="1">The sequence shown here is derived from an EMBL/GenBank/DDBJ whole genome shotgun (WGS) entry which is preliminary data.</text>
</comment>
<keyword evidence="2" id="KW-1185">Reference proteome</keyword>
<evidence type="ECO:0000313" key="1">
    <source>
        <dbReference type="EMBL" id="GAA4505931.1"/>
    </source>
</evidence>
<evidence type="ECO:0000313" key="2">
    <source>
        <dbReference type="Proteomes" id="UP001501243"/>
    </source>
</evidence>
<dbReference type="RefSeq" id="WP_208132870.1">
    <property type="nucleotide sequence ID" value="NZ_BAABGQ010000008.1"/>
</dbReference>
<dbReference type="EMBL" id="BAABGQ010000008">
    <property type="protein sequence ID" value="GAA4505931.1"/>
    <property type="molecule type" value="Genomic_DNA"/>
</dbReference>
<protein>
    <submittedName>
        <fullName evidence="1">Uncharacterized protein</fullName>
    </submittedName>
</protein>
<organism evidence="1 2">
    <name type="scientific">Hymenobacter ginsengisoli</name>
    <dbReference type="NCBI Taxonomy" id="1051626"/>
    <lineage>
        <taxon>Bacteria</taxon>
        <taxon>Pseudomonadati</taxon>
        <taxon>Bacteroidota</taxon>
        <taxon>Cytophagia</taxon>
        <taxon>Cytophagales</taxon>
        <taxon>Hymenobacteraceae</taxon>
        <taxon>Hymenobacter</taxon>
    </lineage>
</organism>
<name>A0ABP8QMM8_9BACT</name>
<dbReference type="Proteomes" id="UP001501243">
    <property type="component" value="Unassembled WGS sequence"/>
</dbReference>
<reference evidence="2" key="1">
    <citation type="journal article" date="2019" name="Int. J. Syst. Evol. Microbiol.">
        <title>The Global Catalogue of Microorganisms (GCM) 10K type strain sequencing project: providing services to taxonomists for standard genome sequencing and annotation.</title>
        <authorList>
            <consortium name="The Broad Institute Genomics Platform"/>
            <consortium name="The Broad Institute Genome Sequencing Center for Infectious Disease"/>
            <person name="Wu L."/>
            <person name="Ma J."/>
        </authorList>
    </citation>
    <scope>NUCLEOTIDE SEQUENCE [LARGE SCALE GENOMIC DNA]</scope>
    <source>
        <strain evidence="2">JCM 17841</strain>
    </source>
</reference>
<accession>A0ABP8QMM8</accession>
<proteinExistence type="predicted"/>
<gene>
    <name evidence="1" type="ORF">GCM10023172_34500</name>
</gene>